<proteinExistence type="predicted"/>
<reference evidence="2" key="1">
    <citation type="journal article" date="2011" name="Genome Biol.">
        <title>Comparative genomics of the social amoebae Dictyostelium discoideum and Dictyostelium purpureum.</title>
        <authorList>
            <consortium name="US DOE Joint Genome Institute (JGI-PGF)"/>
            <person name="Sucgang R."/>
            <person name="Kuo A."/>
            <person name="Tian X."/>
            <person name="Salerno W."/>
            <person name="Parikh A."/>
            <person name="Feasley C.L."/>
            <person name="Dalin E."/>
            <person name="Tu H."/>
            <person name="Huang E."/>
            <person name="Barry K."/>
            <person name="Lindquist E."/>
            <person name="Shapiro H."/>
            <person name="Bruce D."/>
            <person name="Schmutz J."/>
            <person name="Salamov A."/>
            <person name="Fey P."/>
            <person name="Gaudet P."/>
            <person name="Anjard C."/>
            <person name="Babu M.M."/>
            <person name="Basu S."/>
            <person name="Bushmanova Y."/>
            <person name="van der Wel H."/>
            <person name="Katoh-Kurasawa M."/>
            <person name="Dinh C."/>
            <person name="Coutinho P.M."/>
            <person name="Saito T."/>
            <person name="Elias M."/>
            <person name="Schaap P."/>
            <person name="Kay R.R."/>
            <person name="Henrissat B."/>
            <person name="Eichinger L."/>
            <person name="Rivero F."/>
            <person name="Putnam N.H."/>
            <person name="West C.M."/>
            <person name="Loomis W.F."/>
            <person name="Chisholm R.L."/>
            <person name="Shaulsky G."/>
            <person name="Strassmann J.E."/>
            <person name="Queller D.C."/>
            <person name="Kuspa A."/>
            <person name="Grigoriev I.V."/>
        </authorList>
    </citation>
    <scope>NUCLEOTIDE SEQUENCE [LARGE SCALE GENOMIC DNA]</scope>
    <source>
        <strain evidence="2">QSDP1</strain>
    </source>
</reference>
<evidence type="ECO:0000313" key="2">
    <source>
        <dbReference type="Proteomes" id="UP000001064"/>
    </source>
</evidence>
<dbReference type="InParanoid" id="F0ZLM5"/>
<dbReference type="VEuPathDB" id="AmoebaDB:DICPUDRAFT_152541"/>
<dbReference type="OrthoDB" id="2748837at2759"/>
<name>F0ZLM5_DICPU</name>
<dbReference type="RefSeq" id="XP_003288332.1">
    <property type="nucleotide sequence ID" value="XM_003288284.1"/>
</dbReference>
<evidence type="ECO:0000313" key="1">
    <source>
        <dbReference type="EMBL" id="EGC35139.1"/>
    </source>
</evidence>
<keyword evidence="2" id="KW-1185">Reference proteome</keyword>
<gene>
    <name evidence="1" type="ORF">DICPUDRAFT_152541</name>
</gene>
<organism evidence="1 2">
    <name type="scientific">Dictyostelium purpureum</name>
    <name type="common">Slime mold</name>
    <dbReference type="NCBI Taxonomy" id="5786"/>
    <lineage>
        <taxon>Eukaryota</taxon>
        <taxon>Amoebozoa</taxon>
        <taxon>Evosea</taxon>
        <taxon>Eumycetozoa</taxon>
        <taxon>Dictyostelia</taxon>
        <taxon>Dictyosteliales</taxon>
        <taxon>Dictyosteliaceae</taxon>
        <taxon>Dictyostelium</taxon>
    </lineage>
</organism>
<dbReference type="Proteomes" id="UP000001064">
    <property type="component" value="Unassembled WGS sequence"/>
</dbReference>
<protein>
    <submittedName>
        <fullName evidence="1">Uncharacterized protein</fullName>
    </submittedName>
</protein>
<dbReference type="EMBL" id="GL871070">
    <property type="protein sequence ID" value="EGC35139.1"/>
    <property type="molecule type" value="Genomic_DNA"/>
</dbReference>
<accession>F0ZLM5</accession>
<dbReference type="KEGG" id="dpp:DICPUDRAFT_152541"/>
<dbReference type="AlphaFoldDB" id="F0ZLM5"/>
<sequence length="60" mass="6756">MEDYGLLNKVISISLDNASNGIGAVKMQCNKKIIDSSFNNSASRCFAHNPKFMFCFFCKR</sequence>
<dbReference type="GeneID" id="10501737"/>